<sequence>MTVLAAGCDAGADEWSDWTVTVYYTAVESYHDGPRETVHGCLDLDCADSDARIGELPSDFVDAVRDEGTGRITSGANAGTYLNWSYDIGFWLDTQPRDAGGEILQPFRSAAAEGMAPGTRLRLADCGIIDPESAPPCTEFQSAEWIIGDEFIPGPGGPHHLDLYIGEETAEATPDISVFPLFAGATVEPLS</sequence>
<accession>A0A318KVL1</accession>
<evidence type="ECO:0000313" key="1">
    <source>
        <dbReference type="EMBL" id="PXX68781.1"/>
    </source>
</evidence>
<reference evidence="1 2" key="1">
    <citation type="submission" date="2018-05" db="EMBL/GenBank/DDBJ databases">
        <title>Genomic Encyclopedia of Type Strains, Phase IV (KMG-IV): sequencing the most valuable type-strain genomes for metagenomic binning, comparative biology and taxonomic classification.</title>
        <authorList>
            <person name="Goeker M."/>
        </authorList>
    </citation>
    <scope>NUCLEOTIDE SEQUENCE [LARGE SCALE GENOMIC DNA]</scope>
    <source>
        <strain evidence="1 2">DSM 44704</strain>
    </source>
</reference>
<comment type="caution">
    <text evidence="1">The sequence shown here is derived from an EMBL/GenBank/DDBJ whole genome shotgun (WGS) entry which is preliminary data.</text>
</comment>
<organism evidence="1 2">
    <name type="scientific">Nocardia tenerifensis</name>
    <dbReference type="NCBI Taxonomy" id="228006"/>
    <lineage>
        <taxon>Bacteria</taxon>
        <taxon>Bacillati</taxon>
        <taxon>Actinomycetota</taxon>
        <taxon>Actinomycetes</taxon>
        <taxon>Mycobacteriales</taxon>
        <taxon>Nocardiaceae</taxon>
        <taxon>Nocardia</taxon>
    </lineage>
</organism>
<dbReference type="EMBL" id="QJKF01000002">
    <property type="protein sequence ID" value="PXX68781.1"/>
    <property type="molecule type" value="Genomic_DNA"/>
</dbReference>
<protein>
    <submittedName>
        <fullName evidence="1">Uncharacterized protein</fullName>
    </submittedName>
</protein>
<proteinExistence type="predicted"/>
<dbReference type="Proteomes" id="UP000247569">
    <property type="component" value="Unassembled WGS sequence"/>
</dbReference>
<dbReference type="AlphaFoldDB" id="A0A318KVL1"/>
<evidence type="ECO:0000313" key="2">
    <source>
        <dbReference type="Proteomes" id="UP000247569"/>
    </source>
</evidence>
<name>A0A318KVL1_9NOCA</name>
<keyword evidence="2" id="KW-1185">Reference proteome</keyword>
<gene>
    <name evidence="1" type="ORF">DFR70_102467</name>
</gene>